<reference evidence="3 4" key="1">
    <citation type="submission" date="2023-07" db="EMBL/GenBank/DDBJ databases">
        <title>Genomic Encyclopedia of Type Strains, Phase IV (KMG-IV): sequencing the most valuable type-strain genomes for metagenomic binning, comparative biology and taxonomic classification.</title>
        <authorList>
            <person name="Goeker M."/>
        </authorList>
    </citation>
    <scope>NUCLEOTIDE SEQUENCE [LARGE SCALE GENOMIC DNA]</scope>
    <source>
        <strain evidence="3 4">B6-8</strain>
    </source>
</reference>
<sequence length="41" mass="4697">MAESPMDYAEHERTYDFFIGLTKYGTIAVVIILVLMAIFLL</sequence>
<comment type="caution">
    <text evidence="3">The sequence shown here is derived from an EMBL/GenBank/DDBJ whole genome shotgun (WGS) entry which is preliminary data.</text>
</comment>
<keyword evidence="1" id="KW-0472">Membrane</keyword>
<name>A0ABU0HA62_9HYPH</name>
<dbReference type="Pfam" id="PF07835">
    <property type="entry name" value="COX4_pro_2"/>
    <property type="match status" value="1"/>
</dbReference>
<organism evidence="3 4">
    <name type="scientific">Kaistia dalseonensis</name>
    <dbReference type="NCBI Taxonomy" id="410840"/>
    <lineage>
        <taxon>Bacteria</taxon>
        <taxon>Pseudomonadati</taxon>
        <taxon>Pseudomonadota</taxon>
        <taxon>Alphaproteobacteria</taxon>
        <taxon>Hyphomicrobiales</taxon>
        <taxon>Kaistiaceae</taxon>
        <taxon>Kaistia</taxon>
    </lineage>
</organism>
<gene>
    <name evidence="3" type="ORF">QO014_003605</name>
</gene>
<dbReference type="Proteomes" id="UP001241603">
    <property type="component" value="Unassembled WGS sequence"/>
</dbReference>
<dbReference type="InterPro" id="IPR036596">
    <property type="entry name" value="Cyt-C_aa3_sf"/>
</dbReference>
<keyword evidence="1" id="KW-1133">Transmembrane helix</keyword>
<feature type="domain" description="Cytochrome c oxidase subunit IV bacterial aa3 type" evidence="2">
    <location>
        <begin position="5"/>
        <end position="40"/>
    </location>
</feature>
<protein>
    <recommendedName>
        <fullName evidence="2">Cytochrome c oxidase subunit IV bacterial aa3 type domain-containing protein</fullName>
    </recommendedName>
</protein>
<evidence type="ECO:0000256" key="1">
    <source>
        <dbReference type="SAM" id="Phobius"/>
    </source>
</evidence>
<dbReference type="InterPro" id="IPR012422">
    <property type="entry name" value="Cyt_c_oxidase_su4_bac-aa3"/>
</dbReference>
<accession>A0ABU0HA62</accession>
<feature type="transmembrane region" description="Helical" evidence="1">
    <location>
        <begin position="21"/>
        <end position="40"/>
    </location>
</feature>
<dbReference type="SUPFAM" id="SSF81469">
    <property type="entry name" value="Bacterial aa3 type cytochrome c oxidase subunit IV"/>
    <property type="match status" value="1"/>
</dbReference>
<proteinExistence type="predicted"/>
<dbReference type="RefSeq" id="WP_266350100.1">
    <property type="nucleotide sequence ID" value="NZ_JAPKNG010000005.1"/>
</dbReference>
<dbReference type="EMBL" id="JAUSVO010000005">
    <property type="protein sequence ID" value="MDQ0439204.1"/>
    <property type="molecule type" value="Genomic_DNA"/>
</dbReference>
<evidence type="ECO:0000259" key="2">
    <source>
        <dbReference type="Pfam" id="PF07835"/>
    </source>
</evidence>
<dbReference type="Gene3D" id="1.20.5.160">
    <property type="entry name" value="Bacterial aa3 type cytochrome c oxidase subunit IV"/>
    <property type="match status" value="1"/>
</dbReference>
<evidence type="ECO:0000313" key="3">
    <source>
        <dbReference type="EMBL" id="MDQ0439204.1"/>
    </source>
</evidence>
<keyword evidence="1" id="KW-0812">Transmembrane</keyword>
<evidence type="ECO:0000313" key="4">
    <source>
        <dbReference type="Proteomes" id="UP001241603"/>
    </source>
</evidence>
<keyword evidence="4" id="KW-1185">Reference proteome</keyword>